<accession>A0A8X6X029</accession>
<dbReference type="AlphaFoldDB" id="A0A8X6X029"/>
<comment type="caution">
    <text evidence="2">The sequence shown here is derived from an EMBL/GenBank/DDBJ whole genome shotgun (WGS) entry which is preliminary data.</text>
</comment>
<reference evidence="2" key="1">
    <citation type="submission" date="2020-08" db="EMBL/GenBank/DDBJ databases">
        <title>Multicomponent nature underlies the extraordinary mechanical properties of spider dragline silk.</title>
        <authorList>
            <person name="Kono N."/>
            <person name="Nakamura H."/>
            <person name="Mori M."/>
            <person name="Yoshida Y."/>
            <person name="Ohtoshi R."/>
            <person name="Malay A.D."/>
            <person name="Moran D.A.P."/>
            <person name="Tomita M."/>
            <person name="Numata K."/>
            <person name="Arakawa K."/>
        </authorList>
    </citation>
    <scope>NUCLEOTIDE SEQUENCE</scope>
</reference>
<gene>
    <name evidence="2" type="ORF">TNIN_17351</name>
</gene>
<dbReference type="Proteomes" id="UP000886998">
    <property type="component" value="Unassembled WGS sequence"/>
</dbReference>
<evidence type="ECO:0000256" key="1">
    <source>
        <dbReference type="SAM" id="MobiDB-lite"/>
    </source>
</evidence>
<name>A0A8X6X029_9ARAC</name>
<sequence>VVRQPLSSVRCIVALPEGHHAEVGYWNLEAAPANLRAAPGNITDTVPVETLTFGTRASCLGGSGWLKREGVLIPNGDEGPHLPGTEGTKGVHFLPQGGEGASQSMGSSSWRRSEIKFGIVSLNEQKEKLPKENVKSISENFCGEIGCLLELQCIASKTREGMSKTFSPRKSKFDRTIGGVKLRGHCRLQLREWGEASKTRQLGNNEMGTKVDSRTGSQCVQLKRWR</sequence>
<dbReference type="EMBL" id="BMAV01004262">
    <property type="protein sequence ID" value="GFY44488.1"/>
    <property type="molecule type" value="Genomic_DNA"/>
</dbReference>
<feature type="region of interest" description="Disordered" evidence="1">
    <location>
        <begin position="205"/>
        <end position="226"/>
    </location>
</feature>
<feature type="non-terminal residue" evidence="2">
    <location>
        <position position="1"/>
    </location>
</feature>
<evidence type="ECO:0000313" key="2">
    <source>
        <dbReference type="EMBL" id="GFY44488.1"/>
    </source>
</evidence>
<organism evidence="2 3">
    <name type="scientific">Trichonephila inaurata madagascariensis</name>
    <dbReference type="NCBI Taxonomy" id="2747483"/>
    <lineage>
        <taxon>Eukaryota</taxon>
        <taxon>Metazoa</taxon>
        <taxon>Ecdysozoa</taxon>
        <taxon>Arthropoda</taxon>
        <taxon>Chelicerata</taxon>
        <taxon>Arachnida</taxon>
        <taxon>Araneae</taxon>
        <taxon>Araneomorphae</taxon>
        <taxon>Entelegynae</taxon>
        <taxon>Araneoidea</taxon>
        <taxon>Nephilidae</taxon>
        <taxon>Trichonephila</taxon>
        <taxon>Trichonephila inaurata</taxon>
    </lineage>
</organism>
<keyword evidence="3" id="KW-1185">Reference proteome</keyword>
<evidence type="ECO:0000313" key="3">
    <source>
        <dbReference type="Proteomes" id="UP000886998"/>
    </source>
</evidence>
<proteinExistence type="predicted"/>
<protein>
    <submittedName>
        <fullName evidence="2">Uncharacterized protein</fullName>
    </submittedName>
</protein>